<gene>
    <name evidence="5" type="ORF">BDEG_27166</name>
</gene>
<evidence type="ECO:0000256" key="3">
    <source>
        <dbReference type="SAM" id="Coils"/>
    </source>
</evidence>
<dbReference type="eggNOG" id="ENOG502QQJF">
    <property type="taxonomic scope" value="Eukaryota"/>
</dbReference>
<evidence type="ECO:0000256" key="2">
    <source>
        <dbReference type="ARBA" id="ARBA00023054"/>
    </source>
</evidence>
<dbReference type="Pfam" id="PF11559">
    <property type="entry name" value="ADIP"/>
    <property type="match status" value="1"/>
</dbReference>
<dbReference type="Proteomes" id="UP000077115">
    <property type="component" value="Unassembled WGS sequence"/>
</dbReference>
<dbReference type="AlphaFoldDB" id="A0A177WUW3"/>
<feature type="coiled-coil region" evidence="3">
    <location>
        <begin position="350"/>
        <end position="405"/>
    </location>
</feature>
<dbReference type="VEuPathDB" id="FungiDB:BDEG_27166"/>
<name>A0A177WUW3_BATDL</name>
<dbReference type="PANTHER" id="PTHR47057">
    <property type="entry name" value="AFADIN/ALPHA-ACTININ-BINDING"/>
    <property type="match status" value="1"/>
</dbReference>
<dbReference type="EMBL" id="DS022311">
    <property type="protein sequence ID" value="OAJ43853.1"/>
    <property type="molecule type" value="Genomic_DNA"/>
</dbReference>
<feature type="compositionally biased region" description="Polar residues" evidence="4">
    <location>
        <begin position="637"/>
        <end position="650"/>
    </location>
</feature>
<dbReference type="InterPro" id="IPR021622">
    <property type="entry name" value="Afadin/alpha-actinin-bd"/>
</dbReference>
<dbReference type="OrthoDB" id="312015at2759"/>
<feature type="compositionally biased region" description="Polar residues" evidence="4">
    <location>
        <begin position="599"/>
        <end position="624"/>
    </location>
</feature>
<feature type="region of interest" description="Disordered" evidence="4">
    <location>
        <begin position="538"/>
        <end position="584"/>
    </location>
</feature>
<comment type="similarity">
    <text evidence="1">Belongs to the ADIP family.</text>
</comment>
<evidence type="ECO:0000256" key="1">
    <source>
        <dbReference type="ARBA" id="ARBA00009291"/>
    </source>
</evidence>
<feature type="compositionally biased region" description="Polar residues" evidence="4">
    <location>
        <begin position="542"/>
        <end position="584"/>
    </location>
</feature>
<proteinExistence type="inferred from homology"/>
<feature type="compositionally biased region" description="Basic and acidic residues" evidence="4">
    <location>
        <begin position="625"/>
        <end position="636"/>
    </location>
</feature>
<dbReference type="PANTHER" id="PTHR47057:SF1">
    <property type="entry name" value="AFADIN_ALPHA-ACTININ-BINDING PROTEIN"/>
    <property type="match status" value="1"/>
</dbReference>
<keyword evidence="2 3" id="KW-0175">Coiled coil</keyword>
<organism evidence="5 6">
    <name type="scientific">Batrachochytrium dendrobatidis (strain JEL423)</name>
    <dbReference type="NCBI Taxonomy" id="403673"/>
    <lineage>
        <taxon>Eukaryota</taxon>
        <taxon>Fungi</taxon>
        <taxon>Fungi incertae sedis</taxon>
        <taxon>Chytridiomycota</taxon>
        <taxon>Chytridiomycota incertae sedis</taxon>
        <taxon>Chytridiomycetes</taxon>
        <taxon>Rhizophydiales</taxon>
        <taxon>Rhizophydiales incertae sedis</taxon>
        <taxon>Batrachochytrium</taxon>
    </lineage>
</organism>
<sequence length="650" mass="72623">MNSQVDSHVPSFQQLADLENTIIYVNRELIGLGLSDSLCFNVTAESHDRVKTIVACIFSLLQQRQRDSSFRTDMQERLHYLMTDNDALSASINRFKATEESLKRQIASFKNKLSSATKTTDSTIAKLAAVKEELKTALTAQQYSKAQYAHELKRKTLEFGRLQQRLQKIVAEKSLAKAGITLANPIKSASSMGDGSQSLKQDHSEEMYSIVIKNYEDREKHIMAENDSLRQTLFQVFNEMKGYIEQHQDQFLSGQIQQLRPEIMLAHSPNTLKHPLQEAIEQGLNVLGSIQTGVSTELVTEMKSQVDCLTKQNNEQTQVIQEQTRLLEMALNQDFSASPPDENDSFATGMEDSEHQRTELQEQWSQLENERRKFTDAAIRMGLERAALQHEREKFEEEKRSHQTMQFLGTLPPTPAWLKTSVAAAAEASEHHRDSKGTDLMDQFRRVDINRFEDDTVKPTLTDTVSDKQPSIYLEGASKDDFLVESDTLMSTHTTARTTHMGTPTTYMDALSKSHILGSTTGSAKKLLSHGRFNNVVDDNEGNTVSKHTHTSKQTSPVVRRSGISSGPALSNVSPASRRSTNTTPMVKSAFRNKTVVSGNSLGSFQSANASSTGRSVRISVTNDHTNDETSKHKNESTPFKPTLAMSTPS</sequence>
<reference evidence="5 6" key="1">
    <citation type="submission" date="2006-10" db="EMBL/GenBank/DDBJ databases">
        <title>The Genome Sequence of Batrachochytrium dendrobatidis JEL423.</title>
        <authorList>
            <consortium name="The Broad Institute Genome Sequencing Platform"/>
            <person name="Birren B."/>
            <person name="Lander E."/>
            <person name="Galagan J."/>
            <person name="Cuomo C."/>
            <person name="Devon K."/>
            <person name="Jaffe D."/>
            <person name="Butler J."/>
            <person name="Alvarez P."/>
            <person name="Gnerre S."/>
            <person name="Grabherr M."/>
            <person name="Kleber M."/>
            <person name="Mauceli E."/>
            <person name="Brockman W."/>
            <person name="Young S."/>
            <person name="LaButti K."/>
            <person name="Sykes S."/>
            <person name="DeCaprio D."/>
            <person name="Crawford M."/>
            <person name="Koehrsen M."/>
            <person name="Engels R."/>
            <person name="Montgomery P."/>
            <person name="Pearson M."/>
            <person name="Howarth C."/>
            <person name="Larson L."/>
            <person name="White J."/>
            <person name="O'Leary S."/>
            <person name="Kodira C."/>
            <person name="Zeng Q."/>
            <person name="Yandava C."/>
            <person name="Alvarado L."/>
            <person name="Longcore J."/>
            <person name="James T."/>
        </authorList>
    </citation>
    <scope>NUCLEOTIDE SEQUENCE [LARGE SCALE GENOMIC DNA]</scope>
    <source>
        <strain evidence="5 6">JEL423</strain>
    </source>
</reference>
<evidence type="ECO:0000313" key="5">
    <source>
        <dbReference type="EMBL" id="OAJ43853.1"/>
    </source>
</evidence>
<reference evidence="5 6" key="2">
    <citation type="submission" date="2016-05" db="EMBL/GenBank/DDBJ databases">
        <title>Lineage-specific infection strategies underlie the spectrum of fungal disease in amphibians.</title>
        <authorList>
            <person name="Cuomo C.A."/>
            <person name="Farrer R.A."/>
            <person name="James T."/>
            <person name="Longcore J."/>
            <person name="Birren B."/>
        </authorList>
    </citation>
    <scope>NUCLEOTIDE SEQUENCE [LARGE SCALE GENOMIC DNA]</scope>
    <source>
        <strain evidence="5 6">JEL423</strain>
    </source>
</reference>
<feature type="coiled-coil region" evidence="3">
    <location>
        <begin position="92"/>
        <end position="119"/>
    </location>
</feature>
<accession>A0A177WUW3</accession>
<evidence type="ECO:0000256" key="4">
    <source>
        <dbReference type="SAM" id="MobiDB-lite"/>
    </source>
</evidence>
<protein>
    <submittedName>
        <fullName evidence="5">Uncharacterized protein</fullName>
    </submittedName>
</protein>
<feature type="region of interest" description="Disordered" evidence="4">
    <location>
        <begin position="599"/>
        <end position="650"/>
    </location>
</feature>
<evidence type="ECO:0000313" key="6">
    <source>
        <dbReference type="Proteomes" id="UP000077115"/>
    </source>
</evidence>